<dbReference type="SMART" id="SM00283">
    <property type="entry name" value="MA"/>
    <property type="match status" value="1"/>
</dbReference>
<dbReference type="InterPro" id="IPR004089">
    <property type="entry name" value="MCPsignal_dom"/>
</dbReference>
<evidence type="ECO:0000259" key="7">
    <source>
        <dbReference type="PROSITE" id="PS50111"/>
    </source>
</evidence>
<organism evidence="8 9">
    <name type="scientific">Rubrivivax gelatinosus</name>
    <name type="common">Rhodocyclus gelatinosus</name>
    <name type="synonym">Rhodopseudomonas gelatinosa</name>
    <dbReference type="NCBI Taxonomy" id="28068"/>
    <lineage>
        <taxon>Bacteria</taxon>
        <taxon>Pseudomonadati</taxon>
        <taxon>Pseudomonadota</taxon>
        <taxon>Betaproteobacteria</taxon>
        <taxon>Burkholderiales</taxon>
        <taxon>Sphaerotilaceae</taxon>
        <taxon>Rubrivivax</taxon>
    </lineage>
</organism>
<evidence type="ECO:0000313" key="8">
    <source>
        <dbReference type="EMBL" id="MBK1714873.1"/>
    </source>
</evidence>
<dbReference type="SUPFAM" id="SSF58104">
    <property type="entry name" value="Methyl-accepting chemotaxis protein (MCP) signaling domain"/>
    <property type="match status" value="1"/>
</dbReference>
<reference evidence="8" key="1">
    <citation type="submission" date="2017-08" db="EMBL/GenBank/DDBJ databases">
        <authorList>
            <person name="Imhoff J.F."/>
            <person name="Rahn T."/>
            <person name="Kuenzel S."/>
            <person name="Neulinger S.C."/>
        </authorList>
    </citation>
    <scope>NUCLEOTIDE SEQUENCE</scope>
    <source>
        <strain evidence="8">IM 151</strain>
    </source>
</reference>
<accession>A0ABS1DZC0</accession>
<keyword evidence="3" id="KW-1133">Transmembrane helix</keyword>
<keyword evidence="4" id="KW-0472">Membrane</keyword>
<feature type="domain" description="Methyl-accepting transducer" evidence="7">
    <location>
        <begin position="69"/>
        <end position="210"/>
    </location>
</feature>
<dbReference type="Pfam" id="PF00015">
    <property type="entry name" value="MCPsignal"/>
    <property type="match status" value="1"/>
</dbReference>
<evidence type="ECO:0000256" key="2">
    <source>
        <dbReference type="ARBA" id="ARBA00022692"/>
    </source>
</evidence>
<dbReference type="Proteomes" id="UP001041814">
    <property type="component" value="Unassembled WGS sequence"/>
</dbReference>
<dbReference type="PROSITE" id="PS50111">
    <property type="entry name" value="CHEMOTAXIS_TRANSDUC_2"/>
    <property type="match status" value="1"/>
</dbReference>
<dbReference type="RefSeq" id="WP_346014444.1">
    <property type="nucleotide sequence ID" value="NZ_NRRT01000030.1"/>
</dbReference>
<dbReference type="PANTHER" id="PTHR32089:SF119">
    <property type="entry name" value="METHYL-ACCEPTING CHEMOTAXIS PROTEIN CTPL"/>
    <property type="match status" value="1"/>
</dbReference>
<gene>
    <name evidence="8" type="ORF">CKO43_19105</name>
</gene>
<comment type="subcellular location">
    <subcellularLocation>
        <location evidence="1">Membrane</location>
        <topology evidence="1">Multi-pass membrane protein</topology>
    </subcellularLocation>
</comment>
<evidence type="ECO:0000313" key="9">
    <source>
        <dbReference type="Proteomes" id="UP001041814"/>
    </source>
</evidence>
<keyword evidence="2" id="KW-0812">Transmembrane</keyword>
<proteinExistence type="predicted"/>
<dbReference type="Gene3D" id="1.10.287.950">
    <property type="entry name" value="Methyl-accepting chemotaxis protein"/>
    <property type="match status" value="1"/>
</dbReference>
<protein>
    <recommendedName>
        <fullName evidence="7">Methyl-accepting transducer domain-containing protein</fullName>
    </recommendedName>
</protein>
<dbReference type="EMBL" id="NRRU01000085">
    <property type="protein sequence ID" value="MBK1714873.1"/>
    <property type="molecule type" value="Genomic_DNA"/>
</dbReference>
<sequence>MAAERAESAGSLRWATRWRARLANWIAPAAAAADQDPDGPTLDGIRELDRQVLLQLGRAVGLSETAALEFVQRLADLRGLSSRLVTYLGHAQKQSEAMQAGIEHNGHIIQELAAFVQTLPAQIAQERGHFKQLVDEVKSLSDMTDTIRGIARQTEILAINAAIEAARAGESGKGFAVLAGEVRRLATQANATAAKANDDISRLVETVEAGFSGDFAARTRHNESEADRLGKMTQQLDESYVDMRQFYEMLMTAVTQHNTDLDQGIGRLLDTAQYQDVFKQIVDRVQPAIANRNTVLAELIARLRRGQQDTSDIEGRAQALAPEYLRLEAAHSDPDTAAPAGAAPGETLQRIELF</sequence>
<name>A0ABS1DZC0_RUBGE</name>
<evidence type="ECO:0000256" key="3">
    <source>
        <dbReference type="ARBA" id="ARBA00022989"/>
    </source>
</evidence>
<keyword evidence="9" id="KW-1185">Reference proteome</keyword>
<evidence type="ECO:0000256" key="1">
    <source>
        <dbReference type="ARBA" id="ARBA00004141"/>
    </source>
</evidence>
<comment type="caution">
    <text evidence="8">The sequence shown here is derived from an EMBL/GenBank/DDBJ whole genome shotgun (WGS) entry which is preliminary data.</text>
</comment>
<reference evidence="8" key="2">
    <citation type="journal article" date="2020" name="Microorganisms">
        <title>Osmotic Adaptation and Compatible Solute Biosynthesis of Phototrophic Bacteria as Revealed from Genome Analyses.</title>
        <authorList>
            <person name="Imhoff J.F."/>
            <person name="Rahn T."/>
            <person name="Kunzel S."/>
            <person name="Keller A."/>
            <person name="Neulinger S.C."/>
        </authorList>
    </citation>
    <scope>NUCLEOTIDE SEQUENCE</scope>
    <source>
        <strain evidence="8">IM 151</strain>
    </source>
</reference>
<keyword evidence="5 6" id="KW-0807">Transducer</keyword>
<evidence type="ECO:0000256" key="5">
    <source>
        <dbReference type="ARBA" id="ARBA00023224"/>
    </source>
</evidence>
<dbReference type="PANTHER" id="PTHR32089">
    <property type="entry name" value="METHYL-ACCEPTING CHEMOTAXIS PROTEIN MCPB"/>
    <property type="match status" value="1"/>
</dbReference>
<evidence type="ECO:0000256" key="6">
    <source>
        <dbReference type="PROSITE-ProRule" id="PRU00284"/>
    </source>
</evidence>
<evidence type="ECO:0000256" key="4">
    <source>
        <dbReference type="ARBA" id="ARBA00023136"/>
    </source>
</evidence>